<comment type="caution">
    <text evidence="1">The sequence shown here is derived from an EMBL/GenBank/DDBJ whole genome shotgun (WGS) entry which is preliminary data.</text>
</comment>
<accession>A0ABX2STA6</accession>
<evidence type="ECO:0000313" key="2">
    <source>
        <dbReference type="Proteomes" id="UP000528918"/>
    </source>
</evidence>
<dbReference type="InterPro" id="IPR036770">
    <property type="entry name" value="Ankyrin_rpt-contain_sf"/>
</dbReference>
<organism evidence="1 2">
    <name type="scientific">Vreelandella zhaodongensis</name>
    <name type="common">Halomonas zhaodongensis</name>
    <dbReference type="NCBI Taxonomy" id="1176240"/>
    <lineage>
        <taxon>Bacteria</taxon>
        <taxon>Pseudomonadati</taxon>
        <taxon>Pseudomonadota</taxon>
        <taxon>Gammaproteobacteria</taxon>
        <taxon>Oceanospirillales</taxon>
        <taxon>Halomonadaceae</taxon>
        <taxon>Vreelandella</taxon>
    </lineage>
</organism>
<proteinExistence type="predicted"/>
<dbReference type="EMBL" id="JACCDD010000005">
    <property type="protein sequence ID" value="NYS45336.1"/>
    <property type="molecule type" value="Genomic_DNA"/>
</dbReference>
<dbReference type="RefSeq" id="WP_179927814.1">
    <property type="nucleotide sequence ID" value="NZ_JACCDD010000005.1"/>
</dbReference>
<dbReference type="Gene3D" id="2.102.10.10">
    <property type="entry name" value="Rieske [2Fe-2S] iron-sulphur domain"/>
    <property type="match status" value="1"/>
</dbReference>
<keyword evidence="2" id="KW-1185">Reference proteome</keyword>
<evidence type="ECO:0008006" key="3">
    <source>
        <dbReference type="Google" id="ProtNLM"/>
    </source>
</evidence>
<name>A0ABX2STA6_VREZH</name>
<reference evidence="1 2" key="1">
    <citation type="journal article" date="2013" name="Antonie Van Leeuwenhoek">
        <title>Halomonas zhaodongensis sp. nov., a slightly halophilic bacterium isolated from saline-alkaline soils in Zhaodong, China.</title>
        <authorList>
            <person name="Jiang J."/>
            <person name="Pan Y."/>
            <person name="Meng L."/>
            <person name="Hu S."/>
            <person name="Zhang X."/>
            <person name="Hu B."/>
            <person name="Meng J."/>
            <person name="Li C."/>
            <person name="Huang H."/>
            <person name="Wang K."/>
            <person name="Su T."/>
        </authorList>
    </citation>
    <scope>NUCLEOTIDE SEQUENCE [LARGE SCALE GENOMIC DNA]</scope>
    <source>
        <strain evidence="1 2">NEAU-ST10-25</strain>
    </source>
</reference>
<evidence type="ECO:0000313" key="1">
    <source>
        <dbReference type="EMBL" id="NYS45336.1"/>
    </source>
</evidence>
<dbReference type="SUPFAM" id="SSF48403">
    <property type="entry name" value="Ankyrin repeat"/>
    <property type="match status" value="1"/>
</dbReference>
<sequence length="323" mass="35782">MRIGQVVGAVAMAVKMFVTPVFADGYPESLINRHLQEAKETVDVNLSQLKPGQRLIIEYIDYPVFIYRRTEADLNELEDNVMKRADPDGETHQVSIDKMYTYSGARVLSQILSITPPDITHQAYRSLSEEYFVAVSFGPVERCMLRFVDNDKQTPTVFFDPCSGVRYDTAGRALSNANKAESEVARFSLYIPPHSFPGNSLLKLGLGPEDWPLPDPPEVRIHDQHLSPTQRLIQAANYNDLEAARAAINEGANANYFCLGEDSPFNAAIIGGSMELLNLIVEAGGRPTPNSLEVAKIMDRKDAIELIKELGDSSISRNALNPP</sequence>
<gene>
    <name evidence="1" type="ORF">HZS79_10310</name>
</gene>
<dbReference type="Proteomes" id="UP000528918">
    <property type="component" value="Unassembled WGS sequence"/>
</dbReference>
<protein>
    <recommendedName>
        <fullName evidence="3">Ankyrin repeat domain-containing protein</fullName>
    </recommendedName>
</protein>
<dbReference type="InterPro" id="IPR036922">
    <property type="entry name" value="Rieske_2Fe-2S_sf"/>
</dbReference>